<evidence type="ECO:0000313" key="4">
    <source>
        <dbReference type="EMBL" id="KAA0148085.1"/>
    </source>
</evidence>
<evidence type="ECO:0000256" key="1">
    <source>
        <dbReference type="ARBA" id="ARBA00022574"/>
    </source>
</evidence>
<dbReference type="InterPro" id="IPR015943">
    <property type="entry name" value="WD40/YVTN_repeat-like_dom_sf"/>
</dbReference>
<dbReference type="SMART" id="SM00320">
    <property type="entry name" value="WD40"/>
    <property type="match status" value="7"/>
</dbReference>
<protein>
    <submittedName>
        <fullName evidence="4">Uncharacterized protein</fullName>
    </submittedName>
</protein>
<dbReference type="PANTHER" id="PTHR44090">
    <property type="entry name" value="WD REPEAT-CONTAINING PROTEIN 61"/>
    <property type="match status" value="1"/>
</dbReference>
<evidence type="ECO:0000256" key="2">
    <source>
        <dbReference type="ARBA" id="ARBA00022737"/>
    </source>
</evidence>
<dbReference type="InterPro" id="IPR001680">
    <property type="entry name" value="WD40_rpt"/>
</dbReference>
<dbReference type="PROSITE" id="PS50082">
    <property type="entry name" value="WD_REPEATS_2"/>
    <property type="match status" value="2"/>
</dbReference>
<dbReference type="InterPro" id="IPR051510">
    <property type="entry name" value="SKI8"/>
</dbReference>
<accession>A0A5A8C5I5</accession>
<name>A0A5A8C5I5_CAFRO</name>
<feature type="repeat" description="WD" evidence="3">
    <location>
        <begin position="193"/>
        <end position="226"/>
    </location>
</feature>
<proteinExistence type="predicted"/>
<dbReference type="PANTHER" id="PTHR44090:SF1">
    <property type="entry name" value="SUPERKILLER COMPLEX PROTEIN 8"/>
    <property type="match status" value="1"/>
</dbReference>
<dbReference type="PROSITE" id="PS50294">
    <property type="entry name" value="WD_REPEATS_REGION"/>
    <property type="match status" value="2"/>
</dbReference>
<keyword evidence="1 3" id="KW-0853">WD repeat</keyword>
<dbReference type="AlphaFoldDB" id="A0A5A8C5I5"/>
<dbReference type="EMBL" id="VLTN01000057">
    <property type="protein sequence ID" value="KAA0148085.1"/>
    <property type="molecule type" value="Genomic_DNA"/>
</dbReference>
<dbReference type="Gene3D" id="2.130.10.10">
    <property type="entry name" value="YVTN repeat-like/Quinoprotein amine dehydrogenase"/>
    <property type="match status" value="1"/>
</dbReference>
<dbReference type="GO" id="GO:0016593">
    <property type="term" value="C:Cdc73/Paf1 complex"/>
    <property type="evidence" value="ECO:0007669"/>
    <property type="project" value="TreeGrafter"/>
</dbReference>
<organism evidence="4 5">
    <name type="scientific">Cafeteria roenbergensis</name>
    <name type="common">Marine flagellate</name>
    <dbReference type="NCBI Taxonomy" id="33653"/>
    <lineage>
        <taxon>Eukaryota</taxon>
        <taxon>Sar</taxon>
        <taxon>Stramenopiles</taxon>
        <taxon>Bigyra</taxon>
        <taxon>Opalozoa</taxon>
        <taxon>Bicosoecida</taxon>
        <taxon>Cafeteriaceae</taxon>
        <taxon>Cafeteria</taxon>
    </lineage>
</organism>
<dbReference type="CDD" id="cd00200">
    <property type="entry name" value="WD40"/>
    <property type="match status" value="1"/>
</dbReference>
<sequence length="313" mass="32320">MFRTLLNDPACHTDTVTALAWGRDGSLVTASIDETLTIHDVAAPESDGAAADSGASSAIALTPRHVVKDLDLGIVSLSAAHHANIVAGATMDSVVKVWALDSGEELLSVDPGALQAWCVDWHPSKPILAATTHSGAVSLLDGETGEKRRAIDTRAGFASCVAFSPDGGAVATASLEGKVSVMDVETGALLHSAEPHRRPIRSLVWAPDGTRLLTGSDDARVTVLDVGSTGLSAVHSLAGHTAPVTAVAMRPDGLQAVSASADTTARLWDLRAREPVHTFRSHEERIGAADYSADGVRVATGDDAGRVCVHAAN</sequence>
<dbReference type="SUPFAM" id="SSF50978">
    <property type="entry name" value="WD40 repeat-like"/>
    <property type="match status" value="1"/>
</dbReference>
<dbReference type="InterPro" id="IPR036322">
    <property type="entry name" value="WD40_repeat_dom_sf"/>
</dbReference>
<evidence type="ECO:0000313" key="5">
    <source>
        <dbReference type="Proteomes" id="UP000323011"/>
    </source>
</evidence>
<dbReference type="Proteomes" id="UP000323011">
    <property type="component" value="Unassembled WGS sequence"/>
</dbReference>
<dbReference type="PROSITE" id="PS00678">
    <property type="entry name" value="WD_REPEATS_1"/>
    <property type="match status" value="1"/>
</dbReference>
<reference evidence="4 5" key="1">
    <citation type="submission" date="2019-07" db="EMBL/GenBank/DDBJ databases">
        <title>Genomes of Cafeteria roenbergensis.</title>
        <authorList>
            <person name="Fischer M.G."/>
            <person name="Hackl T."/>
            <person name="Roman M."/>
        </authorList>
    </citation>
    <scope>NUCLEOTIDE SEQUENCE [LARGE SCALE GENOMIC DNA]</scope>
    <source>
        <strain evidence="4 5">BVI</strain>
    </source>
</reference>
<keyword evidence="2" id="KW-0677">Repeat</keyword>
<evidence type="ECO:0000256" key="3">
    <source>
        <dbReference type="PROSITE-ProRule" id="PRU00221"/>
    </source>
</evidence>
<keyword evidence="5" id="KW-1185">Reference proteome</keyword>
<comment type="caution">
    <text evidence="4">The sequence shown here is derived from an EMBL/GenBank/DDBJ whole genome shotgun (WGS) entry which is preliminary data.</text>
</comment>
<dbReference type="InterPro" id="IPR019775">
    <property type="entry name" value="WD40_repeat_CS"/>
</dbReference>
<dbReference type="Pfam" id="PF00400">
    <property type="entry name" value="WD40"/>
    <property type="match status" value="5"/>
</dbReference>
<gene>
    <name evidence="4" type="ORF">FNF29_06880</name>
</gene>
<feature type="repeat" description="WD" evidence="3">
    <location>
        <begin position="237"/>
        <end position="278"/>
    </location>
</feature>